<evidence type="ECO:0000256" key="4">
    <source>
        <dbReference type="ARBA" id="ARBA00022764"/>
    </source>
</evidence>
<feature type="compositionally biased region" description="Basic and acidic residues" evidence="6">
    <location>
        <begin position="157"/>
        <end position="174"/>
    </location>
</feature>
<dbReference type="InterPro" id="IPR052211">
    <property type="entry name" value="Cpx_auxiliary_protein"/>
</dbReference>
<evidence type="ECO:0000256" key="6">
    <source>
        <dbReference type="SAM" id="MobiDB-lite"/>
    </source>
</evidence>
<gene>
    <name evidence="8" type="ORF">F9817_03375</name>
</gene>
<feature type="chain" id="PRO_5031298332" evidence="7">
    <location>
        <begin position="26"/>
        <end position="174"/>
    </location>
</feature>
<evidence type="ECO:0000256" key="1">
    <source>
        <dbReference type="ARBA" id="ARBA00004418"/>
    </source>
</evidence>
<evidence type="ECO:0000256" key="3">
    <source>
        <dbReference type="ARBA" id="ARBA00022729"/>
    </source>
</evidence>
<evidence type="ECO:0000313" key="9">
    <source>
        <dbReference type="Proteomes" id="UP000462621"/>
    </source>
</evidence>
<feature type="region of interest" description="Disordered" evidence="6">
    <location>
        <begin position="150"/>
        <end position="174"/>
    </location>
</feature>
<dbReference type="AlphaFoldDB" id="A0A7X4LI15"/>
<proteinExistence type="inferred from homology"/>
<feature type="coiled-coil region" evidence="5">
    <location>
        <begin position="54"/>
        <end position="85"/>
    </location>
</feature>
<protein>
    <submittedName>
        <fullName evidence="8">CpxP family protein</fullName>
    </submittedName>
</protein>
<comment type="caution">
    <text evidence="8">The sequence shown here is derived from an EMBL/GenBank/DDBJ whole genome shotgun (WGS) entry which is preliminary data.</text>
</comment>
<dbReference type="InterPro" id="IPR012899">
    <property type="entry name" value="LTXXQ"/>
</dbReference>
<dbReference type="CDD" id="cd09916">
    <property type="entry name" value="CpxP_like"/>
    <property type="match status" value="1"/>
</dbReference>
<name>A0A7X4LI15_9VIBR</name>
<organism evidence="8 9">
    <name type="scientific">Vibrio eleionomae</name>
    <dbReference type="NCBI Taxonomy" id="2653505"/>
    <lineage>
        <taxon>Bacteria</taxon>
        <taxon>Pseudomonadati</taxon>
        <taxon>Pseudomonadota</taxon>
        <taxon>Gammaproteobacteria</taxon>
        <taxon>Vibrionales</taxon>
        <taxon>Vibrionaceae</taxon>
        <taxon>Vibrio</taxon>
    </lineage>
</organism>
<dbReference type="Pfam" id="PF07813">
    <property type="entry name" value="LTXXQ"/>
    <property type="match status" value="1"/>
</dbReference>
<dbReference type="RefSeq" id="WP_161153555.1">
    <property type="nucleotide sequence ID" value="NZ_WEKT01000004.1"/>
</dbReference>
<comment type="similarity">
    <text evidence="2">Belongs to the CpxP/Spy family.</text>
</comment>
<comment type="subcellular location">
    <subcellularLocation>
        <location evidence="1">Periplasm</location>
    </subcellularLocation>
</comment>
<feature type="signal peptide" evidence="7">
    <location>
        <begin position="1"/>
        <end position="25"/>
    </location>
</feature>
<dbReference type="Proteomes" id="UP000462621">
    <property type="component" value="Unassembled WGS sequence"/>
</dbReference>
<dbReference type="PANTHER" id="PTHR38102:SF1">
    <property type="entry name" value="PERIPLASMIC CHAPERONE SPY"/>
    <property type="match status" value="1"/>
</dbReference>
<accession>A0A7X4LI15</accession>
<keyword evidence="5" id="KW-0175">Coiled coil</keyword>
<reference evidence="8 9" key="1">
    <citation type="submission" date="2019-10" db="EMBL/GenBank/DDBJ databases">
        <title>Vibrio sp. nov. isolated from a shrimp pond.</title>
        <authorList>
            <person name="Gomez-Gil B."/>
            <person name="Enciso-Ibarra J."/>
            <person name="Enciso-Ibarra K."/>
            <person name="Bolan-Mejia C."/>
        </authorList>
    </citation>
    <scope>NUCLEOTIDE SEQUENCE [LARGE SCALE GENOMIC DNA]</scope>
    <source>
        <strain evidence="8 9">CAIM 722</strain>
    </source>
</reference>
<dbReference type="PANTHER" id="PTHR38102">
    <property type="entry name" value="PERIPLASMIC CHAPERONE SPY"/>
    <property type="match status" value="1"/>
</dbReference>
<keyword evidence="9" id="KW-1185">Reference proteome</keyword>
<dbReference type="EMBL" id="WEKT01000004">
    <property type="protein sequence ID" value="MZI92246.1"/>
    <property type="molecule type" value="Genomic_DNA"/>
</dbReference>
<dbReference type="NCBIfam" id="NF009391">
    <property type="entry name" value="PRK12750.1"/>
    <property type="match status" value="1"/>
</dbReference>
<evidence type="ECO:0000256" key="7">
    <source>
        <dbReference type="SAM" id="SignalP"/>
    </source>
</evidence>
<evidence type="ECO:0000256" key="5">
    <source>
        <dbReference type="SAM" id="Coils"/>
    </source>
</evidence>
<keyword evidence="4" id="KW-0574">Periplasm</keyword>
<dbReference type="GO" id="GO:0030288">
    <property type="term" value="C:outer membrane-bounded periplasmic space"/>
    <property type="evidence" value="ECO:0007669"/>
    <property type="project" value="TreeGrafter"/>
</dbReference>
<keyword evidence="3 7" id="KW-0732">Signal</keyword>
<dbReference type="GO" id="GO:0051082">
    <property type="term" value="F:unfolded protein binding"/>
    <property type="evidence" value="ECO:0007669"/>
    <property type="project" value="TreeGrafter"/>
</dbReference>
<evidence type="ECO:0000256" key="2">
    <source>
        <dbReference type="ARBA" id="ARBA00008441"/>
    </source>
</evidence>
<dbReference type="Gene3D" id="1.20.120.1490">
    <property type="match status" value="1"/>
</dbReference>
<sequence>MSKAKKLFLTAVMLPLTLAASGAYAAGGPNGPMQNRGPDDNCGPGAEQSILRQLNLTDHQKKELREQHRKQEKAMRAEMKSIHEQEQAIVLAKDFDQAKATKLAQEMVNLQVQRHVGMLKQRHDMLSVLTKEQKAQFELLKKYQMSQCMKGHHRPGMKGDHGPRGDKMPMPEQP</sequence>
<evidence type="ECO:0000313" key="8">
    <source>
        <dbReference type="EMBL" id="MZI92246.1"/>
    </source>
</evidence>